<evidence type="ECO:0000313" key="6">
    <source>
        <dbReference type="EMBL" id="PWC14264.1"/>
    </source>
</evidence>
<dbReference type="Pfam" id="PF05400">
    <property type="entry name" value="FliT"/>
    <property type="match status" value="1"/>
</dbReference>
<dbReference type="Gene3D" id="1.20.58.380">
    <property type="entry name" value="Flagellar protein flit"/>
    <property type="match status" value="1"/>
</dbReference>
<evidence type="ECO:0000256" key="1">
    <source>
        <dbReference type="ARBA" id="ARBA00004514"/>
    </source>
</evidence>
<evidence type="ECO:0000256" key="2">
    <source>
        <dbReference type="ARBA" id="ARBA00022490"/>
    </source>
</evidence>
<keyword evidence="4" id="KW-0143">Chaperone</keyword>
<accession>A0A2U1TY01</accession>
<keyword evidence="6" id="KW-0969">Cilium</keyword>
<keyword evidence="3" id="KW-1005">Bacterial flagellum biogenesis</keyword>
<dbReference type="OrthoDB" id="6494117at2"/>
<comment type="caution">
    <text evidence="6">The sequence shown here is derived from an EMBL/GenBank/DDBJ whole genome shotgun (WGS) entry which is preliminary data.</text>
</comment>
<protein>
    <recommendedName>
        <fullName evidence="5">Flagellar protein FliT</fullName>
    </recommendedName>
</protein>
<evidence type="ECO:0000256" key="3">
    <source>
        <dbReference type="ARBA" id="ARBA00022795"/>
    </source>
</evidence>
<proteinExistence type="predicted"/>
<evidence type="ECO:0000256" key="4">
    <source>
        <dbReference type="ARBA" id="ARBA00023186"/>
    </source>
</evidence>
<keyword evidence="6" id="KW-0282">Flagellum</keyword>
<dbReference type="InterPro" id="IPR008622">
    <property type="entry name" value="FliT"/>
</dbReference>
<name>A0A2U1TY01_9GAMM</name>
<comment type="subcellular location">
    <subcellularLocation>
        <location evidence="1">Cytoplasm</location>
        <location evidence="1">Cytosol</location>
    </subcellularLocation>
</comment>
<keyword evidence="7" id="KW-1185">Reference proteome</keyword>
<keyword evidence="6" id="KW-0966">Cell projection</keyword>
<evidence type="ECO:0000256" key="5">
    <source>
        <dbReference type="ARBA" id="ARBA00093797"/>
    </source>
</evidence>
<evidence type="ECO:0000313" key="7">
    <source>
        <dbReference type="Proteomes" id="UP000245138"/>
    </source>
</evidence>
<reference evidence="6 7" key="1">
    <citation type="submission" date="2018-04" db="EMBL/GenBank/DDBJ databases">
        <title>Brenneria corticis sp.nov.</title>
        <authorList>
            <person name="Li Y."/>
        </authorList>
    </citation>
    <scope>NUCLEOTIDE SEQUENCE [LARGE SCALE GENOMIC DNA]</scope>
    <source>
        <strain evidence="6 7">LMG 27715</strain>
    </source>
</reference>
<gene>
    <name evidence="6" type="ORF">B4923_04985</name>
</gene>
<keyword evidence="2" id="KW-0963">Cytoplasm</keyword>
<sequence>MHVSQSMLSGYQRILNLSTDMLQLAQQADWEKLIELEQQYVSTINELPIDTKEQPYSLTLSEQQQIQDCLQQILHNESEISRLLKARMEELKTLIGTSSRQKSVNQAYHKFADDESMLPGDVS</sequence>
<dbReference type="GO" id="GO:0044781">
    <property type="term" value="P:bacterial-type flagellum organization"/>
    <property type="evidence" value="ECO:0007669"/>
    <property type="project" value="UniProtKB-KW"/>
</dbReference>
<dbReference type="EMBL" id="QDKJ01000003">
    <property type="protein sequence ID" value="PWC14264.1"/>
    <property type="molecule type" value="Genomic_DNA"/>
</dbReference>
<dbReference type="AlphaFoldDB" id="A0A2U1TY01"/>
<dbReference type="RefSeq" id="WP_109053262.1">
    <property type="nucleotide sequence ID" value="NZ_QDKJ01000003.1"/>
</dbReference>
<dbReference type="Proteomes" id="UP000245138">
    <property type="component" value="Unassembled WGS sequence"/>
</dbReference>
<organism evidence="6 7">
    <name type="scientific">Brenneria roseae subsp. americana</name>
    <dbReference type="NCBI Taxonomy" id="1508507"/>
    <lineage>
        <taxon>Bacteria</taxon>
        <taxon>Pseudomonadati</taxon>
        <taxon>Pseudomonadota</taxon>
        <taxon>Gammaproteobacteria</taxon>
        <taxon>Enterobacterales</taxon>
        <taxon>Pectobacteriaceae</taxon>
        <taxon>Brenneria</taxon>
    </lineage>
</organism>